<evidence type="ECO:0000259" key="3">
    <source>
        <dbReference type="Pfam" id="PF04909"/>
    </source>
</evidence>
<sequence>MPPAPPPAFPLPRPLALPPGAIDCDLHPTVPDMRALLPHLEPLWRDTAVERGIDAIESNAYPPGAPITARADWRGADGRAATTLAALQSQALDRWNVATGILNPLFGVQLVFNEDMAAAFARALNDWTRAEWLDRDPRLRASIVVPMHNPEHAVEEIERCAPDRRFVQVLLLCMGETPLGRRHWWPVYAAAIRHGLPVGIHAGSAYRHPVTSVGWPSWYLEDYAAQSQGFQSQLASLVTEGAFAKFPDLRVVLLESGVTWLPGFLWRFGKFWKGVRSEVPWVDRHPAEIVRHHVRLTVQPLDAPEGPGTDPDTVRRALDHLRSDAMLLWASDYPHWQFDGDDIVPAGIPADLLRRIAVDNPRATYPRLDPASSLLGRPTGTDAPPAGTHAAPAPPPHQASIPGSPAHGAALPGATIQGARP</sequence>
<keyword evidence="1" id="KW-0456">Lyase</keyword>
<dbReference type="Pfam" id="PF04909">
    <property type="entry name" value="Amidohydro_2"/>
    <property type="match status" value="1"/>
</dbReference>
<dbReference type="Gene3D" id="3.20.20.140">
    <property type="entry name" value="Metal-dependent hydrolases"/>
    <property type="match status" value="1"/>
</dbReference>
<dbReference type="EMBL" id="JALPRX010000080">
    <property type="protein sequence ID" value="MCK8786334.1"/>
    <property type="molecule type" value="Genomic_DNA"/>
</dbReference>
<protein>
    <submittedName>
        <fullName evidence="4">Amidohydrolase</fullName>
    </submittedName>
</protein>
<dbReference type="PANTHER" id="PTHR21240:SF28">
    <property type="entry name" value="ISO-OROTATE DECARBOXYLASE (EUROFUNG)"/>
    <property type="match status" value="1"/>
</dbReference>
<dbReference type="RefSeq" id="WP_248668451.1">
    <property type="nucleotide sequence ID" value="NZ_JALPRX010000080.1"/>
</dbReference>
<accession>A0A9X1Y8Z3</accession>
<feature type="compositionally biased region" description="Low complexity" evidence="2">
    <location>
        <begin position="378"/>
        <end position="391"/>
    </location>
</feature>
<dbReference type="AlphaFoldDB" id="A0A9X1Y8Z3"/>
<evidence type="ECO:0000256" key="1">
    <source>
        <dbReference type="ARBA" id="ARBA00023239"/>
    </source>
</evidence>
<proteinExistence type="predicted"/>
<organism evidence="4 5">
    <name type="scientific">Roseomonas acroporae</name>
    <dbReference type="NCBI Taxonomy" id="2937791"/>
    <lineage>
        <taxon>Bacteria</taxon>
        <taxon>Pseudomonadati</taxon>
        <taxon>Pseudomonadota</taxon>
        <taxon>Alphaproteobacteria</taxon>
        <taxon>Acetobacterales</taxon>
        <taxon>Roseomonadaceae</taxon>
        <taxon>Roseomonas</taxon>
    </lineage>
</organism>
<dbReference type="PANTHER" id="PTHR21240">
    <property type="entry name" value="2-AMINO-3-CARBOXYLMUCONATE-6-SEMIALDEHYDE DECARBOXYLASE"/>
    <property type="match status" value="1"/>
</dbReference>
<evidence type="ECO:0000313" key="4">
    <source>
        <dbReference type="EMBL" id="MCK8786334.1"/>
    </source>
</evidence>
<dbReference type="InterPro" id="IPR006680">
    <property type="entry name" value="Amidohydro-rel"/>
</dbReference>
<name>A0A9X1Y8Z3_9PROT</name>
<dbReference type="GO" id="GO:0016831">
    <property type="term" value="F:carboxy-lyase activity"/>
    <property type="evidence" value="ECO:0007669"/>
    <property type="project" value="InterPro"/>
</dbReference>
<keyword evidence="5" id="KW-1185">Reference proteome</keyword>
<feature type="region of interest" description="Disordered" evidence="2">
    <location>
        <begin position="367"/>
        <end position="421"/>
    </location>
</feature>
<dbReference type="GO" id="GO:0016787">
    <property type="term" value="F:hydrolase activity"/>
    <property type="evidence" value="ECO:0007669"/>
    <property type="project" value="InterPro"/>
</dbReference>
<dbReference type="InterPro" id="IPR032466">
    <property type="entry name" value="Metal_Hydrolase"/>
</dbReference>
<comment type="caution">
    <text evidence="4">The sequence shown here is derived from an EMBL/GenBank/DDBJ whole genome shotgun (WGS) entry which is preliminary data.</text>
</comment>
<dbReference type="SUPFAM" id="SSF51556">
    <property type="entry name" value="Metallo-dependent hydrolases"/>
    <property type="match status" value="1"/>
</dbReference>
<gene>
    <name evidence="4" type="ORF">M0638_18305</name>
</gene>
<dbReference type="Proteomes" id="UP001139516">
    <property type="component" value="Unassembled WGS sequence"/>
</dbReference>
<evidence type="ECO:0000313" key="5">
    <source>
        <dbReference type="Proteomes" id="UP001139516"/>
    </source>
</evidence>
<dbReference type="GO" id="GO:0005737">
    <property type="term" value="C:cytoplasm"/>
    <property type="evidence" value="ECO:0007669"/>
    <property type="project" value="TreeGrafter"/>
</dbReference>
<feature type="domain" description="Amidohydrolase-related" evidence="3">
    <location>
        <begin position="22"/>
        <end position="366"/>
    </location>
</feature>
<reference evidence="4" key="1">
    <citation type="submission" date="2022-04" db="EMBL/GenBank/DDBJ databases">
        <title>Roseomonas acroporae sp. nov., isolated from coral Acropora digitifera.</title>
        <authorList>
            <person name="Sun H."/>
        </authorList>
    </citation>
    <scope>NUCLEOTIDE SEQUENCE</scope>
    <source>
        <strain evidence="4">NAR14</strain>
    </source>
</reference>
<evidence type="ECO:0000256" key="2">
    <source>
        <dbReference type="SAM" id="MobiDB-lite"/>
    </source>
</evidence>
<dbReference type="InterPro" id="IPR032465">
    <property type="entry name" value="ACMSD"/>
</dbReference>
<dbReference type="GO" id="GO:0019748">
    <property type="term" value="P:secondary metabolic process"/>
    <property type="evidence" value="ECO:0007669"/>
    <property type="project" value="TreeGrafter"/>
</dbReference>